<dbReference type="RefSeq" id="WP_090704381.1">
    <property type="nucleotide sequence ID" value="NZ_FNHH01000012.1"/>
</dbReference>
<feature type="compositionally biased region" description="Basic residues" evidence="1">
    <location>
        <begin position="1"/>
        <end position="10"/>
    </location>
</feature>
<evidence type="ECO:0000256" key="1">
    <source>
        <dbReference type="SAM" id="MobiDB-lite"/>
    </source>
</evidence>
<feature type="region of interest" description="Disordered" evidence="1">
    <location>
        <begin position="1"/>
        <end position="21"/>
    </location>
</feature>
<evidence type="ECO:0000313" key="3">
    <source>
        <dbReference type="Proteomes" id="UP000199226"/>
    </source>
</evidence>
<organism evidence="2 3">
    <name type="scientific">Daejeonella rubra</name>
    <dbReference type="NCBI Taxonomy" id="990371"/>
    <lineage>
        <taxon>Bacteria</taxon>
        <taxon>Pseudomonadati</taxon>
        <taxon>Bacteroidota</taxon>
        <taxon>Sphingobacteriia</taxon>
        <taxon>Sphingobacteriales</taxon>
        <taxon>Sphingobacteriaceae</taxon>
        <taxon>Daejeonella</taxon>
    </lineage>
</organism>
<keyword evidence="3" id="KW-1185">Reference proteome</keyword>
<name>A0A1G9T4I4_9SPHI</name>
<feature type="compositionally biased region" description="Basic and acidic residues" evidence="1">
    <location>
        <begin position="11"/>
        <end position="21"/>
    </location>
</feature>
<sequence>MEAKRKKTKGIKPDRTDRDESLKEDLNMEINIDDLSFDLEKNSYEMDVIGDDPEYVHHDPYDTAVENGRDAFSDFDEANPTAVNEYDKNASLETDLDVLGMHVEIEEDIIAEEDSFSDTPEDNRDDLDLEGYPKNDRK</sequence>
<proteinExistence type="predicted"/>
<dbReference type="EMBL" id="FNHH01000012">
    <property type="protein sequence ID" value="SDM42552.1"/>
    <property type="molecule type" value="Genomic_DNA"/>
</dbReference>
<dbReference type="Proteomes" id="UP000199226">
    <property type="component" value="Unassembled WGS sequence"/>
</dbReference>
<dbReference type="OrthoDB" id="714337at2"/>
<feature type="compositionally biased region" description="Acidic residues" evidence="1">
    <location>
        <begin position="110"/>
        <end position="129"/>
    </location>
</feature>
<gene>
    <name evidence="2" type="ORF">SAMN05421813_1122</name>
</gene>
<protein>
    <submittedName>
        <fullName evidence="2">Uncharacterized protein</fullName>
    </submittedName>
</protein>
<feature type="region of interest" description="Disordered" evidence="1">
    <location>
        <begin position="110"/>
        <end position="138"/>
    </location>
</feature>
<accession>A0A1G9T4I4</accession>
<evidence type="ECO:0000313" key="2">
    <source>
        <dbReference type="EMBL" id="SDM42552.1"/>
    </source>
</evidence>
<dbReference type="AlphaFoldDB" id="A0A1G9T4I4"/>
<reference evidence="3" key="1">
    <citation type="submission" date="2016-10" db="EMBL/GenBank/DDBJ databases">
        <authorList>
            <person name="Varghese N."/>
            <person name="Submissions S."/>
        </authorList>
    </citation>
    <scope>NUCLEOTIDE SEQUENCE [LARGE SCALE GENOMIC DNA]</scope>
    <source>
        <strain evidence="3">DSM 24536</strain>
    </source>
</reference>